<organism evidence="3">
    <name type="scientific">marine metagenome</name>
    <dbReference type="NCBI Taxonomy" id="408172"/>
    <lineage>
        <taxon>unclassified sequences</taxon>
        <taxon>metagenomes</taxon>
        <taxon>ecological metagenomes</taxon>
    </lineage>
</organism>
<sequence>MKLKLFKIQRIIKKNLEFAFLLLALIVTILSVRIYNINKNVINQNYINLTNNTYFQKSIKYVFDNLEPKFIEITHKVSKGETFNKILNNYKIPKSEIQKIIKILSKENKLNNLKTNQIIIFTIDQSENNKITNLLFPVSRTKRIQLTRDSISENFKKKEIVTNLNKKIIFQEGKILKSLYKTAIDLGIQANVIIEFARIYGFQVDFQRDIRKGDNFQIMYEVFEDDEGKIFETGNVIFADLILRNQKNTLYYFDKKNSAGHYDKNGKSVKKALMKTPINGARLSSSFGMRKHPIDGYNK</sequence>
<dbReference type="InterPro" id="IPR045834">
    <property type="entry name" value="Csd3_N2"/>
</dbReference>
<keyword evidence="1" id="KW-0378">Hydrolase</keyword>
<reference evidence="3" key="1">
    <citation type="submission" date="2018-05" db="EMBL/GenBank/DDBJ databases">
        <authorList>
            <person name="Lanie J.A."/>
            <person name="Ng W.-L."/>
            <person name="Kazmierczak K.M."/>
            <person name="Andrzejewski T.M."/>
            <person name="Davidsen T.M."/>
            <person name="Wayne K.J."/>
            <person name="Tettelin H."/>
            <person name="Glass J.I."/>
            <person name="Rusch D."/>
            <person name="Podicherti R."/>
            <person name="Tsui H.-C.T."/>
            <person name="Winkler M.E."/>
        </authorList>
    </citation>
    <scope>NUCLEOTIDE SEQUENCE</scope>
</reference>
<gene>
    <name evidence="3" type="ORF">METZ01_LOCUS303412</name>
</gene>
<dbReference type="InterPro" id="IPR011055">
    <property type="entry name" value="Dup_hybrid_motif"/>
</dbReference>
<dbReference type="Pfam" id="PF04225">
    <property type="entry name" value="LysM_OapA"/>
    <property type="match status" value="1"/>
</dbReference>
<dbReference type="GO" id="GO:0006508">
    <property type="term" value="P:proteolysis"/>
    <property type="evidence" value="ECO:0007669"/>
    <property type="project" value="UniProtKB-KW"/>
</dbReference>
<dbReference type="InterPro" id="IPR018392">
    <property type="entry name" value="LysM"/>
</dbReference>
<dbReference type="GO" id="GO:0042834">
    <property type="term" value="F:peptidoglycan binding"/>
    <property type="evidence" value="ECO:0007669"/>
    <property type="project" value="InterPro"/>
</dbReference>
<dbReference type="AlphaFoldDB" id="A0A382MQ22"/>
<proteinExistence type="predicted"/>
<keyword evidence="1" id="KW-0482">Metalloprotease</keyword>
<dbReference type="GO" id="GO:0008237">
    <property type="term" value="F:metallopeptidase activity"/>
    <property type="evidence" value="ECO:0007669"/>
    <property type="project" value="UniProtKB-KW"/>
</dbReference>
<protein>
    <recommendedName>
        <fullName evidence="2">LysM domain-containing protein</fullName>
    </recommendedName>
</protein>
<evidence type="ECO:0000313" key="3">
    <source>
        <dbReference type="EMBL" id="SVC50558.1"/>
    </source>
</evidence>
<accession>A0A382MQ22</accession>
<dbReference type="Pfam" id="PF19425">
    <property type="entry name" value="Csd3_N2"/>
    <property type="match status" value="1"/>
</dbReference>
<feature type="domain" description="LysM" evidence="2">
    <location>
        <begin position="73"/>
        <end position="121"/>
    </location>
</feature>
<evidence type="ECO:0000259" key="2">
    <source>
        <dbReference type="PROSITE" id="PS51782"/>
    </source>
</evidence>
<evidence type="ECO:0000256" key="1">
    <source>
        <dbReference type="ARBA" id="ARBA00023049"/>
    </source>
</evidence>
<dbReference type="EMBL" id="UINC01094914">
    <property type="protein sequence ID" value="SVC50558.1"/>
    <property type="molecule type" value="Genomic_DNA"/>
</dbReference>
<keyword evidence="1" id="KW-0645">Protease</keyword>
<dbReference type="InterPro" id="IPR007340">
    <property type="entry name" value="LysM_Opacity-associatedA"/>
</dbReference>
<dbReference type="PROSITE" id="PS51782">
    <property type="entry name" value="LYSM"/>
    <property type="match status" value="1"/>
</dbReference>
<feature type="non-terminal residue" evidence="3">
    <location>
        <position position="299"/>
    </location>
</feature>
<dbReference type="SUPFAM" id="SSF51261">
    <property type="entry name" value="Duplicated hybrid motif"/>
    <property type="match status" value="1"/>
</dbReference>
<name>A0A382MQ22_9ZZZZ</name>
<dbReference type="Gene3D" id="3.10.450.350">
    <property type="match status" value="2"/>
</dbReference>